<protein>
    <submittedName>
        <fullName evidence="1">Uncharacterized protein</fullName>
    </submittedName>
</protein>
<comment type="caution">
    <text evidence="1">The sequence shown here is derived from an EMBL/GenBank/DDBJ whole genome shotgun (WGS) entry which is preliminary data.</text>
</comment>
<accession>A0A8T2BFA9</accession>
<keyword evidence="2" id="KW-1185">Reference proteome</keyword>
<dbReference type="EMBL" id="JAEFBK010000007">
    <property type="protein sequence ID" value="KAG7585968.1"/>
    <property type="molecule type" value="Genomic_DNA"/>
</dbReference>
<organism evidence="1 2">
    <name type="scientific">Arabidopsis thaliana x Arabidopsis arenosa</name>
    <dbReference type="NCBI Taxonomy" id="1240361"/>
    <lineage>
        <taxon>Eukaryota</taxon>
        <taxon>Viridiplantae</taxon>
        <taxon>Streptophyta</taxon>
        <taxon>Embryophyta</taxon>
        <taxon>Tracheophyta</taxon>
        <taxon>Spermatophyta</taxon>
        <taxon>Magnoliopsida</taxon>
        <taxon>eudicotyledons</taxon>
        <taxon>Gunneridae</taxon>
        <taxon>Pentapetalae</taxon>
        <taxon>rosids</taxon>
        <taxon>malvids</taxon>
        <taxon>Brassicales</taxon>
        <taxon>Brassicaceae</taxon>
        <taxon>Camelineae</taxon>
        <taxon>Arabidopsis</taxon>
    </lineage>
</organism>
<sequence length="79" mass="8872">MIPRKQFYQKNLNSLILEVFDSLTVNINEIYAAKILGVDLHKSCVVCDILLKSNDVGSTIKRVENMKVDVAPDLVHTAE</sequence>
<reference evidence="1 2" key="1">
    <citation type="submission" date="2020-12" db="EMBL/GenBank/DDBJ databases">
        <title>Concerted genomic and epigenomic changes stabilize Arabidopsis allopolyploids.</title>
        <authorList>
            <person name="Chen Z."/>
        </authorList>
    </citation>
    <scope>NUCLEOTIDE SEQUENCE [LARGE SCALE GENOMIC DNA]</scope>
    <source>
        <strain evidence="1">Allo738</strain>
        <tissue evidence="1">Leaf</tissue>
    </source>
</reference>
<proteinExistence type="predicted"/>
<evidence type="ECO:0000313" key="1">
    <source>
        <dbReference type="EMBL" id="KAG7585968.1"/>
    </source>
</evidence>
<evidence type="ECO:0000313" key="2">
    <source>
        <dbReference type="Proteomes" id="UP000694240"/>
    </source>
</evidence>
<dbReference type="Proteomes" id="UP000694240">
    <property type="component" value="Chromosome 7"/>
</dbReference>
<name>A0A8T2BFA9_9BRAS</name>
<dbReference type="AlphaFoldDB" id="A0A8T2BFA9"/>
<gene>
    <name evidence="1" type="ORF">ISN45_Aa02g013140</name>
</gene>